<dbReference type="AlphaFoldDB" id="A0A2P6N066"/>
<dbReference type="EMBL" id="MDYQ01000269">
    <property type="protein sequence ID" value="PRP77345.1"/>
    <property type="molecule type" value="Genomic_DNA"/>
</dbReference>
<comment type="caution">
    <text evidence="2">The sequence shown here is derived from an EMBL/GenBank/DDBJ whole genome shotgun (WGS) entry which is preliminary data.</text>
</comment>
<gene>
    <name evidence="2" type="ORF">PROFUN_05590</name>
</gene>
<feature type="region of interest" description="Disordered" evidence="1">
    <location>
        <begin position="156"/>
        <end position="217"/>
    </location>
</feature>
<evidence type="ECO:0000313" key="3">
    <source>
        <dbReference type="Proteomes" id="UP000241769"/>
    </source>
</evidence>
<evidence type="ECO:0000256" key="1">
    <source>
        <dbReference type="SAM" id="MobiDB-lite"/>
    </source>
</evidence>
<proteinExistence type="predicted"/>
<protein>
    <submittedName>
        <fullName evidence="2">Uncharacterized protein</fullName>
    </submittedName>
</protein>
<keyword evidence="3" id="KW-1185">Reference proteome</keyword>
<dbReference type="InParanoid" id="A0A2P6N066"/>
<feature type="compositionally biased region" description="Polar residues" evidence="1">
    <location>
        <begin position="156"/>
        <end position="165"/>
    </location>
</feature>
<name>A0A2P6N066_9EUKA</name>
<organism evidence="2 3">
    <name type="scientific">Planoprotostelium fungivorum</name>
    <dbReference type="NCBI Taxonomy" id="1890364"/>
    <lineage>
        <taxon>Eukaryota</taxon>
        <taxon>Amoebozoa</taxon>
        <taxon>Evosea</taxon>
        <taxon>Variosea</taxon>
        <taxon>Cavosteliida</taxon>
        <taxon>Cavosteliaceae</taxon>
        <taxon>Planoprotostelium</taxon>
    </lineage>
</organism>
<dbReference type="Proteomes" id="UP000241769">
    <property type="component" value="Unassembled WGS sequence"/>
</dbReference>
<reference evidence="2 3" key="1">
    <citation type="journal article" date="2018" name="Genome Biol. Evol.">
        <title>Multiple Roots of Fruiting Body Formation in Amoebozoa.</title>
        <authorList>
            <person name="Hillmann F."/>
            <person name="Forbes G."/>
            <person name="Novohradska S."/>
            <person name="Ferling I."/>
            <person name="Riege K."/>
            <person name="Groth M."/>
            <person name="Westermann M."/>
            <person name="Marz M."/>
            <person name="Spaller T."/>
            <person name="Winckler T."/>
            <person name="Schaap P."/>
            <person name="Glockner G."/>
        </authorList>
    </citation>
    <scope>NUCLEOTIDE SEQUENCE [LARGE SCALE GENOMIC DNA]</scope>
    <source>
        <strain evidence="2 3">Jena</strain>
    </source>
</reference>
<sequence>MSRTYSNPLQLSGITVGDIREGSVHKDDAGADTDLHGYRPCDALKRNDNDFDQTLQYLMNKGHKADQSSLEAMKPKPKNEATPLTMTNSAGMLRLQKEFPDQDKIVLNATLKAFDYNAEDASKYLHKHGHKMHLDKMDRSGENNWSGLTYYESQQNPSQFAQKSGSRVKPIAMPSQGQGRAVPQTAPPPKAQSTMLPPRAAAAPPPVPSRKPSQAMERPLSVDPFAAFLNQGEPTQDCARGCGEKVKTSMMQVHDDHCTLNLVECSGAYLRCDLTMEQIIEPMIAEMQMMRFMIQAQKSGSSSEESDAEDLA</sequence>
<evidence type="ECO:0000313" key="2">
    <source>
        <dbReference type="EMBL" id="PRP77345.1"/>
    </source>
</evidence>
<accession>A0A2P6N066</accession>